<evidence type="ECO:0000313" key="2">
    <source>
        <dbReference type="Proteomes" id="UP000499080"/>
    </source>
</evidence>
<reference evidence="1 2" key="1">
    <citation type="journal article" date="2019" name="Sci. Rep.">
        <title>Orb-weaving spider Araneus ventricosus genome elucidates the spidroin gene catalogue.</title>
        <authorList>
            <person name="Kono N."/>
            <person name="Nakamura H."/>
            <person name="Ohtoshi R."/>
            <person name="Moran D.A.P."/>
            <person name="Shinohara A."/>
            <person name="Yoshida Y."/>
            <person name="Fujiwara M."/>
            <person name="Mori M."/>
            <person name="Tomita M."/>
            <person name="Arakawa K."/>
        </authorList>
    </citation>
    <scope>NUCLEOTIDE SEQUENCE [LARGE SCALE GENOMIC DNA]</scope>
</reference>
<evidence type="ECO:0000313" key="1">
    <source>
        <dbReference type="EMBL" id="GBN90424.1"/>
    </source>
</evidence>
<dbReference type="OrthoDB" id="10271060at2759"/>
<gene>
    <name evidence="1" type="ORF">AVEN_61884_1</name>
</gene>
<proteinExistence type="predicted"/>
<sequence>MPRVKQVFYAAALNTKKSGVGRWASARPSLLSGVGLSHKPLITVAIDDRRSVTVSDTLWTIEPPASQLSGRSRCSSFLALLGLFSQRQTEREALLQPRFSLRKLI</sequence>
<organism evidence="1 2">
    <name type="scientific">Araneus ventricosus</name>
    <name type="common">Orbweaver spider</name>
    <name type="synonym">Epeira ventricosa</name>
    <dbReference type="NCBI Taxonomy" id="182803"/>
    <lineage>
        <taxon>Eukaryota</taxon>
        <taxon>Metazoa</taxon>
        <taxon>Ecdysozoa</taxon>
        <taxon>Arthropoda</taxon>
        <taxon>Chelicerata</taxon>
        <taxon>Arachnida</taxon>
        <taxon>Araneae</taxon>
        <taxon>Araneomorphae</taxon>
        <taxon>Entelegynae</taxon>
        <taxon>Araneoidea</taxon>
        <taxon>Araneidae</taxon>
        <taxon>Araneus</taxon>
    </lineage>
</organism>
<protein>
    <submittedName>
        <fullName evidence="1">Uncharacterized protein</fullName>
    </submittedName>
</protein>
<keyword evidence="2" id="KW-1185">Reference proteome</keyword>
<dbReference type="EMBL" id="BGPR01023319">
    <property type="protein sequence ID" value="GBN90424.1"/>
    <property type="molecule type" value="Genomic_DNA"/>
</dbReference>
<dbReference type="Proteomes" id="UP000499080">
    <property type="component" value="Unassembled WGS sequence"/>
</dbReference>
<accession>A0A4Y2SQ47</accession>
<dbReference type="AlphaFoldDB" id="A0A4Y2SQ47"/>
<name>A0A4Y2SQ47_ARAVE</name>
<comment type="caution">
    <text evidence="1">The sequence shown here is derived from an EMBL/GenBank/DDBJ whole genome shotgun (WGS) entry which is preliminary data.</text>
</comment>